<keyword evidence="2" id="KW-0808">Transferase</keyword>
<reference evidence="2 3" key="1">
    <citation type="submission" date="2019-02" db="EMBL/GenBank/DDBJ databases">
        <title>Deep-cultivation of Planctomycetes and their phenomic and genomic characterization uncovers novel biology.</title>
        <authorList>
            <person name="Wiegand S."/>
            <person name="Jogler M."/>
            <person name="Boedeker C."/>
            <person name="Pinto D."/>
            <person name="Vollmers J."/>
            <person name="Rivas-Marin E."/>
            <person name="Kohn T."/>
            <person name="Peeters S.H."/>
            <person name="Heuer A."/>
            <person name="Rast P."/>
            <person name="Oberbeckmann S."/>
            <person name="Bunk B."/>
            <person name="Jeske O."/>
            <person name="Meyerdierks A."/>
            <person name="Storesund J.E."/>
            <person name="Kallscheuer N."/>
            <person name="Luecker S."/>
            <person name="Lage O.M."/>
            <person name="Pohl T."/>
            <person name="Merkel B.J."/>
            <person name="Hornburger P."/>
            <person name="Mueller R.-W."/>
            <person name="Bruemmer F."/>
            <person name="Labrenz M."/>
            <person name="Spormann A.M."/>
            <person name="Op den Camp H."/>
            <person name="Overmann J."/>
            <person name="Amann R."/>
            <person name="Jetten M.S.M."/>
            <person name="Mascher T."/>
            <person name="Medema M.H."/>
            <person name="Devos D.P."/>
            <person name="Kaster A.-K."/>
            <person name="Ovreas L."/>
            <person name="Rohde M."/>
            <person name="Galperin M.Y."/>
            <person name="Jogler C."/>
        </authorList>
    </citation>
    <scope>NUCLEOTIDE SEQUENCE [LARGE SCALE GENOMIC DNA]</scope>
    <source>
        <strain evidence="2 3">ElP</strain>
    </source>
</reference>
<dbReference type="PROSITE" id="PS01125">
    <property type="entry name" value="ROK"/>
    <property type="match status" value="1"/>
</dbReference>
<dbReference type="KEGG" id="tpla:ElP_46520"/>
<gene>
    <name evidence="2" type="primary">glcK_2</name>
    <name evidence="2" type="ORF">ElP_46520</name>
</gene>
<dbReference type="PANTHER" id="PTHR18964">
    <property type="entry name" value="ROK (REPRESSOR, ORF, KINASE) FAMILY"/>
    <property type="match status" value="1"/>
</dbReference>
<dbReference type="Pfam" id="PF00480">
    <property type="entry name" value="ROK"/>
    <property type="match status" value="1"/>
</dbReference>
<dbReference type="EMBL" id="CP036426">
    <property type="protein sequence ID" value="QDV36723.1"/>
    <property type="molecule type" value="Genomic_DNA"/>
</dbReference>
<comment type="similarity">
    <text evidence="1">Belongs to the ROK (NagC/XylR) family.</text>
</comment>
<dbReference type="AlphaFoldDB" id="A0A518H7A7"/>
<dbReference type="OrthoDB" id="9810372at2"/>
<dbReference type="CDD" id="cd23763">
    <property type="entry name" value="ASKHA_ATPase_ROK"/>
    <property type="match status" value="1"/>
</dbReference>
<dbReference type="Gene3D" id="3.30.420.40">
    <property type="match status" value="2"/>
</dbReference>
<protein>
    <submittedName>
        <fullName evidence="2">Glucokinase</fullName>
        <ecNumber evidence="2">2.7.1.2</ecNumber>
    </submittedName>
</protein>
<evidence type="ECO:0000256" key="1">
    <source>
        <dbReference type="ARBA" id="ARBA00006479"/>
    </source>
</evidence>
<dbReference type="Proteomes" id="UP000317835">
    <property type="component" value="Chromosome"/>
</dbReference>
<evidence type="ECO:0000313" key="3">
    <source>
        <dbReference type="Proteomes" id="UP000317835"/>
    </source>
</evidence>
<accession>A0A518H7A7</accession>
<keyword evidence="3" id="KW-1185">Reference proteome</keyword>
<proteinExistence type="inferred from homology"/>
<dbReference type="RefSeq" id="WP_145273455.1">
    <property type="nucleotide sequence ID" value="NZ_CP036426.1"/>
</dbReference>
<name>A0A518H7A7_9BACT</name>
<dbReference type="InterPro" id="IPR000600">
    <property type="entry name" value="ROK"/>
</dbReference>
<dbReference type="PANTHER" id="PTHR18964:SF149">
    <property type="entry name" value="BIFUNCTIONAL UDP-N-ACETYLGLUCOSAMINE 2-EPIMERASE_N-ACETYLMANNOSAMINE KINASE"/>
    <property type="match status" value="1"/>
</dbReference>
<dbReference type="InterPro" id="IPR043129">
    <property type="entry name" value="ATPase_NBD"/>
</dbReference>
<keyword evidence="2" id="KW-0418">Kinase</keyword>
<dbReference type="SUPFAM" id="SSF53067">
    <property type="entry name" value="Actin-like ATPase domain"/>
    <property type="match status" value="1"/>
</dbReference>
<dbReference type="GO" id="GO:0004340">
    <property type="term" value="F:glucokinase activity"/>
    <property type="evidence" value="ECO:0007669"/>
    <property type="project" value="UniProtKB-EC"/>
</dbReference>
<dbReference type="EC" id="2.7.1.2" evidence="2"/>
<organism evidence="2 3">
    <name type="scientific">Tautonia plasticadhaerens</name>
    <dbReference type="NCBI Taxonomy" id="2527974"/>
    <lineage>
        <taxon>Bacteria</taxon>
        <taxon>Pseudomonadati</taxon>
        <taxon>Planctomycetota</taxon>
        <taxon>Planctomycetia</taxon>
        <taxon>Isosphaerales</taxon>
        <taxon>Isosphaeraceae</taxon>
        <taxon>Tautonia</taxon>
    </lineage>
</organism>
<sequence>MAKPLLLGVEIGGTKLQVGLGHGDGSITQLRRASIRADAGASAILEQVVEEADRACWSLDLRREDIEAVGVGFGGPVDAERGRTTTSHHVPGWDGFPLADWCRTTFAVESAAVENDADTAGLGEARFGAGKGKDPLLYVTIGSGVGGGLILGGRIHRGVGLGAAEVGHLWVTPPGDSGEGGRTVEQSSSGWSIGLEARRALSDRRPDSETLADLVDGDPDQVTAEVVAMAAGLGDAASKAILDQAARALAAGLAHAVTLIGPSRIILGGGVSLIGEGLWFGPIRRRLDRLAFPPFRGSFDLVPAALGESVVVHGALALARDAWTASRQPGRG</sequence>
<dbReference type="InterPro" id="IPR049874">
    <property type="entry name" value="ROK_cs"/>
</dbReference>
<evidence type="ECO:0000313" key="2">
    <source>
        <dbReference type="EMBL" id="QDV36723.1"/>
    </source>
</evidence>